<dbReference type="Gene3D" id="3.60.10.10">
    <property type="entry name" value="Endonuclease/exonuclease/phosphatase"/>
    <property type="match status" value="1"/>
</dbReference>
<dbReference type="InterPro" id="IPR005135">
    <property type="entry name" value="Endo/exonuclease/phosphatase"/>
</dbReference>
<dbReference type="GO" id="GO:0007508">
    <property type="term" value="P:larval heart development"/>
    <property type="evidence" value="ECO:0007669"/>
    <property type="project" value="TreeGrafter"/>
</dbReference>
<organism evidence="2 3">
    <name type="scientific">Cotesia congregata</name>
    <name type="common">Parasitoid wasp</name>
    <name type="synonym">Apanteles congregatus</name>
    <dbReference type="NCBI Taxonomy" id="51543"/>
    <lineage>
        <taxon>Eukaryota</taxon>
        <taxon>Metazoa</taxon>
        <taxon>Ecdysozoa</taxon>
        <taxon>Arthropoda</taxon>
        <taxon>Hexapoda</taxon>
        <taxon>Insecta</taxon>
        <taxon>Pterygota</taxon>
        <taxon>Neoptera</taxon>
        <taxon>Endopterygota</taxon>
        <taxon>Hymenoptera</taxon>
        <taxon>Apocrita</taxon>
        <taxon>Ichneumonoidea</taxon>
        <taxon>Braconidae</taxon>
        <taxon>Microgastrinae</taxon>
        <taxon>Cotesia</taxon>
    </lineage>
</organism>
<dbReference type="AlphaFoldDB" id="A0A8J2HDW5"/>
<dbReference type="GO" id="GO:0003824">
    <property type="term" value="F:catalytic activity"/>
    <property type="evidence" value="ECO:0007669"/>
    <property type="project" value="InterPro"/>
</dbReference>
<dbReference type="PANTHER" id="PTHR33395:SF22">
    <property type="entry name" value="REVERSE TRANSCRIPTASE DOMAIN-CONTAINING PROTEIN"/>
    <property type="match status" value="1"/>
</dbReference>
<dbReference type="Pfam" id="PF03372">
    <property type="entry name" value="Exo_endo_phos"/>
    <property type="match status" value="1"/>
</dbReference>
<sequence>MNLDGAKTVTPTRHTCAHCKQTNLKSANLCNGCGQLFHKACLLKNHKYVNESGEQIECIGHEIPDNTSVASSVSSVTRKKRKRYDDEIDVSDIVDKVDILIDRVEELGVNVADYRSEIRNIATEIFLDFKDDVVKEVRGAVKEEVREVVKEEVRKVVKEELRKQLNKNIVRKNSKKTFAIVSLNINGLIRHKDVFEKWLFTVKPEVICITETHIDADVMDHEISFENYNHVCTYTTNNRTGGVITYINKNLKFKVLLNSTEISHKTWINIVQIGERNGLVLINVYRSPNSRVSQFKENMINLLENYVDKRYLIIVGDFNLDVGCDKDRYAKKFVNECALLGLNQSIKVPTRSTLTSDTIIDLVFSNFDVNTEVLPTPRVSDHNIILINTNIEIKPNNIYDLCKTNVDIEDIDELEILLDKFNDSVISALDVVVPKTEKTYVTKLKDKKWITKDLLQKIKERDRLFFVSKNSGLEVDINNYKKLRNNIVDEIRKLKRAHNDNYIDVNKNDGKTLWRQIKELIGNKKAQTSIDSIESDGKIVTNNLTVSNEFNHYFVDSIRKIVKDIGYVPEDIVIENSNNLKWDEFDELNEDEV</sequence>
<gene>
    <name evidence="2" type="ORF">HICCMSTLAB_LOCUS5575</name>
</gene>
<name>A0A8J2HDW5_COTCN</name>
<dbReference type="SUPFAM" id="SSF56219">
    <property type="entry name" value="DNase I-like"/>
    <property type="match status" value="1"/>
</dbReference>
<comment type="caution">
    <text evidence="2">The sequence shown here is derived from an EMBL/GenBank/DDBJ whole genome shotgun (WGS) entry which is preliminary data.</text>
</comment>
<evidence type="ECO:0000259" key="1">
    <source>
        <dbReference type="Pfam" id="PF03372"/>
    </source>
</evidence>
<dbReference type="OrthoDB" id="7634906at2759"/>
<feature type="domain" description="Endonuclease/exonuclease/phosphatase" evidence="1">
    <location>
        <begin position="182"/>
        <end position="382"/>
    </location>
</feature>
<feature type="non-terminal residue" evidence="2">
    <location>
        <position position="593"/>
    </location>
</feature>
<evidence type="ECO:0000313" key="3">
    <source>
        <dbReference type="Proteomes" id="UP000786811"/>
    </source>
</evidence>
<accession>A0A8J2HDW5</accession>
<dbReference type="EMBL" id="CAJNRD030001119">
    <property type="protein sequence ID" value="CAG5090297.1"/>
    <property type="molecule type" value="Genomic_DNA"/>
</dbReference>
<dbReference type="PANTHER" id="PTHR33395">
    <property type="entry name" value="TRANSCRIPTASE, PUTATIVE-RELATED-RELATED"/>
    <property type="match status" value="1"/>
</dbReference>
<dbReference type="GO" id="GO:0061343">
    <property type="term" value="P:cell adhesion involved in heart morphogenesis"/>
    <property type="evidence" value="ECO:0007669"/>
    <property type="project" value="TreeGrafter"/>
</dbReference>
<reference evidence="2" key="1">
    <citation type="submission" date="2021-04" db="EMBL/GenBank/DDBJ databases">
        <authorList>
            <person name="Chebbi M.A.C M."/>
        </authorList>
    </citation>
    <scope>NUCLEOTIDE SEQUENCE</scope>
</reference>
<evidence type="ECO:0000313" key="2">
    <source>
        <dbReference type="EMBL" id="CAG5090297.1"/>
    </source>
</evidence>
<dbReference type="GO" id="GO:0031012">
    <property type="term" value="C:extracellular matrix"/>
    <property type="evidence" value="ECO:0007669"/>
    <property type="project" value="TreeGrafter"/>
</dbReference>
<proteinExistence type="predicted"/>
<keyword evidence="3" id="KW-1185">Reference proteome</keyword>
<dbReference type="InterPro" id="IPR036691">
    <property type="entry name" value="Endo/exonu/phosph_ase_sf"/>
</dbReference>
<dbReference type="Proteomes" id="UP000786811">
    <property type="component" value="Unassembled WGS sequence"/>
</dbReference>
<protein>
    <recommendedName>
        <fullName evidence="1">Endonuclease/exonuclease/phosphatase domain-containing protein</fullName>
    </recommendedName>
</protein>